<dbReference type="AlphaFoldDB" id="M6RM85"/>
<name>M6RM85_LEPIR</name>
<dbReference type="Proteomes" id="UP000012092">
    <property type="component" value="Unassembled WGS sequence"/>
</dbReference>
<comment type="caution">
    <text evidence="1">The sequence shown here is derived from an EMBL/GenBank/DDBJ whole genome shotgun (WGS) entry which is preliminary data.</text>
</comment>
<evidence type="ECO:0000313" key="1">
    <source>
        <dbReference type="EMBL" id="EMO05714.1"/>
    </source>
</evidence>
<dbReference type="EMBL" id="AHNZ02000384">
    <property type="protein sequence ID" value="EMO05714.1"/>
    <property type="molecule type" value="Genomic_DNA"/>
</dbReference>
<reference evidence="1 2" key="1">
    <citation type="submission" date="2013-01" db="EMBL/GenBank/DDBJ databases">
        <authorList>
            <person name="Harkins D.M."/>
            <person name="Durkin A.S."/>
            <person name="Brinkac L.M."/>
            <person name="Haft D.H."/>
            <person name="Selengut J.D."/>
            <person name="Sanka R."/>
            <person name="DePew J."/>
            <person name="Purushe J."/>
            <person name="Picardeau M."/>
            <person name="Werts C."/>
            <person name="Goarant C."/>
            <person name="Vinetz J.M."/>
            <person name="Sutton G.G."/>
            <person name="Nierman W.C."/>
            <person name="Fouts D.E."/>
        </authorList>
    </citation>
    <scope>NUCLEOTIDE SEQUENCE [LARGE SCALE GENOMIC DNA]</scope>
    <source>
        <strain evidence="1 2">Verdun HP</strain>
    </source>
</reference>
<protein>
    <submittedName>
        <fullName evidence="1">Uncharacterized protein</fullName>
    </submittedName>
</protein>
<organism evidence="1 2">
    <name type="scientific">Leptospira interrogans serovar Icterohaemorrhagiae str. Verdun HP</name>
    <dbReference type="NCBI Taxonomy" id="1049910"/>
    <lineage>
        <taxon>Bacteria</taxon>
        <taxon>Pseudomonadati</taxon>
        <taxon>Spirochaetota</taxon>
        <taxon>Spirochaetia</taxon>
        <taxon>Leptospirales</taxon>
        <taxon>Leptospiraceae</taxon>
        <taxon>Leptospira</taxon>
    </lineage>
</organism>
<accession>M6RM85</accession>
<feature type="non-terminal residue" evidence="1">
    <location>
        <position position="1"/>
    </location>
</feature>
<sequence length="68" mass="7513">LFAQKSIRVEVVILDETGNHAISNTPVVFQEIGKYLITSGEGSIKVNFPAPGSYNLRIMTSEKVFKKT</sequence>
<evidence type="ECO:0000313" key="2">
    <source>
        <dbReference type="Proteomes" id="UP000012092"/>
    </source>
</evidence>
<proteinExistence type="predicted"/>
<gene>
    <name evidence="1" type="ORF">LEP1GSC116_0724</name>
</gene>